<keyword evidence="3" id="KW-0805">Transcription regulation</keyword>
<evidence type="ECO:0000256" key="6">
    <source>
        <dbReference type="SAM" id="MobiDB-lite"/>
    </source>
</evidence>
<feature type="compositionally biased region" description="Low complexity" evidence="6">
    <location>
        <begin position="523"/>
        <end position="536"/>
    </location>
</feature>
<dbReference type="Gene3D" id="2.60.40.3960">
    <property type="entry name" value="Velvet domain"/>
    <property type="match status" value="1"/>
</dbReference>
<comment type="caution">
    <text evidence="8">The sequence shown here is derived from an EMBL/GenBank/DDBJ whole genome shotgun (WGS) entry which is preliminary data.</text>
</comment>
<keyword evidence="5" id="KW-0539">Nucleus</keyword>
<feature type="region of interest" description="Disordered" evidence="6">
    <location>
        <begin position="412"/>
        <end position="475"/>
    </location>
</feature>
<keyword evidence="4" id="KW-0804">Transcription</keyword>
<keyword evidence="9" id="KW-1185">Reference proteome</keyword>
<dbReference type="PANTHER" id="PTHR33572">
    <property type="entry name" value="SPORE DEVELOPMENT REGULATOR VOSA"/>
    <property type="match status" value="1"/>
</dbReference>
<dbReference type="OrthoDB" id="5599552at2759"/>
<dbReference type="PANTHER" id="PTHR33572:SF18">
    <property type="entry name" value="SPORE DEVELOPMENT REGULATOR VOSA"/>
    <property type="match status" value="1"/>
</dbReference>
<feature type="region of interest" description="Disordered" evidence="6">
    <location>
        <begin position="190"/>
        <end position="289"/>
    </location>
</feature>
<dbReference type="InterPro" id="IPR021740">
    <property type="entry name" value="Velvet"/>
</dbReference>
<evidence type="ECO:0000313" key="9">
    <source>
        <dbReference type="Proteomes" id="UP000308549"/>
    </source>
</evidence>
<sequence length="556" mass="59664">MSMPFIGTPSRQAEAPMLNNSNVALFIRQQPKQGLVAVEHKEKSRKPIDPPPIVQIAVQSFGSERDDAWLVSPFLFMIATLLEGPTGDEVVPGSPMIGQSSSSLHRLKDITNKDGGFFVFGDLSIKRVGLHRLRFNLFNADHKGGGVTYISHIDSDPFPVVINKEFTGLTESSHLSRTFSDQGVRLRLRKEPRQLGGSAANKRNFSSLEACSPPDSRAPYTAQGSHYTYTTPSIKRQRSDSDYDESGSYPRYQDSSASYYGHHASSSGGRSWYSQSQGTPQHASALPGYTMPFGSSPNMAYEAPPAAMNPLSAPGAAAYPRSFPQGPLSGYGSDVSMTRPSSMQSRSGFYSGDYEAQSGSAQYGGRMDTSASLHTPTDQPAQQPAYLASSAGPSSQVGSVNMISVPADLNYSTRSTSTHPDFPPSTLSGGGSAGATTTTAPFYPAGRDPPLYPPTLQHQHSHQQSYPASYTPSDQHDMSLLNSAFVSHDSFGSLVQTTGGLHGGAAAGGLEEQTAQHHHQHPRYLQQQQQQHVQQQGPGGQGQAGYATPGGYKSYY</sequence>
<dbReference type="Pfam" id="PF11754">
    <property type="entry name" value="Velvet"/>
    <property type="match status" value="2"/>
</dbReference>
<feature type="region of interest" description="Disordered" evidence="6">
    <location>
        <begin position="334"/>
        <end position="393"/>
    </location>
</feature>
<keyword evidence="2" id="KW-0749">Sporulation</keyword>
<accession>A0A4U0TMK4</accession>
<dbReference type="InterPro" id="IPR038491">
    <property type="entry name" value="Velvet_dom_sf"/>
</dbReference>
<feature type="domain" description="Velvet" evidence="7">
    <location>
        <begin position="18"/>
        <end position="189"/>
    </location>
</feature>
<dbReference type="GO" id="GO:0030435">
    <property type="term" value="P:sporulation resulting in formation of a cellular spore"/>
    <property type="evidence" value="ECO:0007669"/>
    <property type="project" value="UniProtKB-KW"/>
</dbReference>
<feature type="compositionally biased region" description="Polar residues" evidence="6">
    <location>
        <begin position="456"/>
        <end position="473"/>
    </location>
</feature>
<dbReference type="EMBL" id="NAJL01000063">
    <property type="protein sequence ID" value="TKA22972.1"/>
    <property type="molecule type" value="Genomic_DNA"/>
</dbReference>
<organism evidence="8 9">
    <name type="scientific">Salinomyces thailandicus</name>
    <dbReference type="NCBI Taxonomy" id="706561"/>
    <lineage>
        <taxon>Eukaryota</taxon>
        <taxon>Fungi</taxon>
        <taxon>Dikarya</taxon>
        <taxon>Ascomycota</taxon>
        <taxon>Pezizomycotina</taxon>
        <taxon>Dothideomycetes</taxon>
        <taxon>Dothideomycetidae</taxon>
        <taxon>Mycosphaerellales</taxon>
        <taxon>Teratosphaeriaceae</taxon>
        <taxon>Salinomyces</taxon>
    </lineage>
</organism>
<dbReference type="GO" id="GO:0005634">
    <property type="term" value="C:nucleus"/>
    <property type="evidence" value="ECO:0007669"/>
    <property type="project" value="UniProtKB-SubCell"/>
</dbReference>
<evidence type="ECO:0000313" key="8">
    <source>
        <dbReference type="EMBL" id="TKA22972.1"/>
    </source>
</evidence>
<feature type="compositionally biased region" description="Polar residues" evidence="6">
    <location>
        <begin position="222"/>
        <end position="234"/>
    </location>
</feature>
<evidence type="ECO:0000256" key="4">
    <source>
        <dbReference type="ARBA" id="ARBA00023163"/>
    </source>
</evidence>
<dbReference type="Proteomes" id="UP000308549">
    <property type="component" value="Unassembled WGS sequence"/>
</dbReference>
<name>A0A4U0TMK4_9PEZI</name>
<feature type="compositionally biased region" description="Polar residues" evidence="6">
    <location>
        <begin position="335"/>
        <end position="348"/>
    </location>
</feature>
<feature type="compositionally biased region" description="Polar residues" evidence="6">
    <location>
        <begin position="369"/>
        <end position="382"/>
    </location>
</feature>
<feature type="compositionally biased region" description="Low complexity" evidence="6">
    <location>
        <begin position="255"/>
        <end position="278"/>
    </location>
</feature>
<feature type="region of interest" description="Disordered" evidence="6">
    <location>
        <begin position="513"/>
        <end position="556"/>
    </location>
</feature>
<comment type="subcellular location">
    <subcellularLocation>
        <location evidence="1">Nucleus</location>
    </subcellularLocation>
</comment>
<dbReference type="PROSITE" id="PS51821">
    <property type="entry name" value="VELVET"/>
    <property type="match status" value="1"/>
</dbReference>
<evidence type="ECO:0000256" key="1">
    <source>
        <dbReference type="ARBA" id="ARBA00004123"/>
    </source>
</evidence>
<protein>
    <recommendedName>
        <fullName evidence="7">Velvet domain-containing protein</fullName>
    </recommendedName>
</protein>
<dbReference type="AlphaFoldDB" id="A0A4U0TMK4"/>
<evidence type="ECO:0000256" key="2">
    <source>
        <dbReference type="ARBA" id="ARBA00022969"/>
    </source>
</evidence>
<proteinExistence type="predicted"/>
<reference evidence="8 9" key="1">
    <citation type="submission" date="2017-03" db="EMBL/GenBank/DDBJ databases">
        <title>Genomes of endolithic fungi from Antarctica.</title>
        <authorList>
            <person name="Coleine C."/>
            <person name="Masonjones S."/>
            <person name="Stajich J.E."/>
        </authorList>
    </citation>
    <scope>NUCLEOTIDE SEQUENCE [LARGE SCALE GENOMIC DNA]</scope>
    <source>
        <strain evidence="8 9">CCFEE 6315</strain>
    </source>
</reference>
<evidence type="ECO:0000256" key="5">
    <source>
        <dbReference type="ARBA" id="ARBA00023242"/>
    </source>
</evidence>
<gene>
    <name evidence="8" type="ORF">B0A50_07715</name>
</gene>
<dbReference type="InterPro" id="IPR037525">
    <property type="entry name" value="Velvet_dom"/>
</dbReference>
<evidence type="ECO:0000259" key="7">
    <source>
        <dbReference type="PROSITE" id="PS51821"/>
    </source>
</evidence>
<evidence type="ECO:0000256" key="3">
    <source>
        <dbReference type="ARBA" id="ARBA00023015"/>
    </source>
</evidence>